<dbReference type="GO" id="GO:0004343">
    <property type="term" value="F:glucosamine 6-phosphate N-acetyltransferase activity"/>
    <property type="evidence" value="ECO:0007669"/>
    <property type="project" value="TreeGrafter"/>
</dbReference>
<sequence length="146" mass="16098">MKCIAVTDSAQLAECLRIRTEVFVKEQGVSIDLEVDEYDASPTACRHFLALDEGAPVGASRWRAYKHGVAKLQRIAVLAAYRGRSVGRLLVRAMEADAAAQGYSEAILDAQCSAEAFYVKLGYEKVSDETFYDAGILHVRMRHSLV</sequence>
<proteinExistence type="predicted"/>
<evidence type="ECO:0000259" key="1">
    <source>
        <dbReference type="PROSITE" id="PS51186"/>
    </source>
</evidence>
<feature type="domain" description="N-acetyltransferase" evidence="1">
    <location>
        <begin position="1"/>
        <end position="146"/>
    </location>
</feature>
<accession>A0A7X0RKI8</accession>
<reference evidence="2 3" key="1">
    <citation type="submission" date="2020-08" db="EMBL/GenBank/DDBJ databases">
        <title>Cohnella phylogeny.</title>
        <authorList>
            <person name="Dunlap C."/>
        </authorList>
    </citation>
    <scope>NUCLEOTIDE SEQUENCE [LARGE SCALE GENOMIC DNA]</scope>
    <source>
        <strain evidence="2 3">DSM 28246</strain>
    </source>
</reference>
<dbReference type="AlphaFoldDB" id="A0A7X0RKI8"/>
<keyword evidence="2" id="KW-0808">Transferase</keyword>
<dbReference type="PROSITE" id="PS51186">
    <property type="entry name" value="GNAT"/>
    <property type="match status" value="1"/>
</dbReference>
<dbReference type="Gene3D" id="3.40.630.30">
    <property type="match status" value="1"/>
</dbReference>
<comment type="caution">
    <text evidence="2">The sequence shown here is derived from an EMBL/GenBank/DDBJ whole genome shotgun (WGS) entry which is preliminary data.</text>
</comment>
<dbReference type="RefSeq" id="WP_185140597.1">
    <property type="nucleotide sequence ID" value="NZ_JACJVP010000001.1"/>
</dbReference>
<dbReference type="InterPro" id="IPR016181">
    <property type="entry name" value="Acyl_CoA_acyltransferase"/>
</dbReference>
<dbReference type="InterPro" id="IPR039143">
    <property type="entry name" value="GNPNAT1-like"/>
</dbReference>
<dbReference type="PANTHER" id="PTHR13355:SF11">
    <property type="entry name" value="GLUCOSAMINE 6-PHOSPHATE N-ACETYLTRANSFERASE"/>
    <property type="match status" value="1"/>
</dbReference>
<evidence type="ECO:0000313" key="3">
    <source>
        <dbReference type="Proteomes" id="UP000547209"/>
    </source>
</evidence>
<dbReference type="PANTHER" id="PTHR13355">
    <property type="entry name" value="GLUCOSAMINE 6-PHOSPHATE N-ACETYLTRANSFERASE"/>
    <property type="match status" value="1"/>
</dbReference>
<evidence type="ECO:0000313" key="2">
    <source>
        <dbReference type="EMBL" id="MBB6669153.1"/>
    </source>
</evidence>
<dbReference type="Pfam" id="PF13673">
    <property type="entry name" value="Acetyltransf_10"/>
    <property type="match status" value="1"/>
</dbReference>
<gene>
    <name evidence="2" type="ORF">H7C19_00470</name>
</gene>
<organism evidence="2 3">
    <name type="scientific">Cohnella nanjingensis</name>
    <dbReference type="NCBI Taxonomy" id="1387779"/>
    <lineage>
        <taxon>Bacteria</taxon>
        <taxon>Bacillati</taxon>
        <taxon>Bacillota</taxon>
        <taxon>Bacilli</taxon>
        <taxon>Bacillales</taxon>
        <taxon>Paenibacillaceae</taxon>
        <taxon>Cohnella</taxon>
    </lineage>
</organism>
<name>A0A7X0RKI8_9BACL</name>
<protein>
    <submittedName>
        <fullName evidence="2">GNAT family N-acetyltransferase</fullName>
    </submittedName>
</protein>
<dbReference type="CDD" id="cd04301">
    <property type="entry name" value="NAT_SF"/>
    <property type="match status" value="1"/>
</dbReference>
<keyword evidence="3" id="KW-1185">Reference proteome</keyword>
<dbReference type="EMBL" id="JACJVP010000001">
    <property type="protein sequence ID" value="MBB6669153.1"/>
    <property type="molecule type" value="Genomic_DNA"/>
</dbReference>
<dbReference type="Proteomes" id="UP000547209">
    <property type="component" value="Unassembled WGS sequence"/>
</dbReference>
<dbReference type="InterPro" id="IPR000182">
    <property type="entry name" value="GNAT_dom"/>
</dbReference>
<dbReference type="SUPFAM" id="SSF55729">
    <property type="entry name" value="Acyl-CoA N-acyltransferases (Nat)"/>
    <property type="match status" value="1"/>
</dbReference>